<keyword evidence="3" id="KW-1185">Reference proteome</keyword>
<name>A0A2R9SYS3_9BACL</name>
<evidence type="ECO:0008006" key="4">
    <source>
        <dbReference type="Google" id="ProtNLM"/>
    </source>
</evidence>
<organism evidence="2 3">
    <name type="scientific">Paenibacillus vortex V453</name>
    <dbReference type="NCBI Taxonomy" id="715225"/>
    <lineage>
        <taxon>Bacteria</taxon>
        <taxon>Bacillati</taxon>
        <taxon>Bacillota</taxon>
        <taxon>Bacilli</taxon>
        <taxon>Bacillales</taxon>
        <taxon>Paenibacillaceae</taxon>
        <taxon>Paenibacillus</taxon>
    </lineage>
</organism>
<evidence type="ECO:0000313" key="3">
    <source>
        <dbReference type="Proteomes" id="UP000003094"/>
    </source>
</evidence>
<gene>
    <name evidence="2" type="ORF">PVOR_06845</name>
</gene>
<dbReference type="KEGG" id="pvo:PVOR_06845"/>
<feature type="signal peptide" evidence="1">
    <location>
        <begin position="1"/>
        <end position="24"/>
    </location>
</feature>
<proteinExistence type="predicted"/>
<keyword evidence="1" id="KW-0732">Signal</keyword>
<dbReference type="AlphaFoldDB" id="A0A2R9SYS3"/>
<accession>A0A2R9SYS3</accession>
<evidence type="ECO:0000313" key="2">
    <source>
        <dbReference type="EMBL" id="EFU42552.1"/>
    </source>
</evidence>
<sequence length="291" mass="32498">MGVIVLRRWKQLTLSFMVSFVALGSGVTGLHASQVSAAANAVPSYEVKFLAKPEAVLGTSGSLRNDVIQTFGLASVPQVIGVAYYDTNHLELDAEGWNVRFRKKEDKDNYELTYKKRYPILNGDINAALSLANREGFDASDDNYEAEIDWGYGKQTLSFSNTKKVNTTTTGTQLPSEQESLALLLDKLPGKLKKWSSPDWGQQKLSQSRLHGPLTFYRYEGTWEGQKMSLEVWPIRNAEGTGTENLIEISFKTADASVASQLRTELMDTLMSNDWLLPIDGLKTQLILERY</sequence>
<dbReference type="Gene3D" id="2.40.320.10">
    <property type="entry name" value="Hypothetical Protein Pfu-838710-001"/>
    <property type="match status" value="1"/>
</dbReference>
<dbReference type="EMBL" id="ADHJ01000013">
    <property type="protein sequence ID" value="EFU42552.1"/>
    <property type="molecule type" value="Genomic_DNA"/>
</dbReference>
<protein>
    <recommendedName>
        <fullName evidence="4">CYTH domain-containing protein</fullName>
    </recommendedName>
</protein>
<dbReference type="Proteomes" id="UP000003094">
    <property type="component" value="Unassembled WGS sequence"/>
</dbReference>
<reference evidence="2 3" key="1">
    <citation type="journal article" date="2010" name="BMC Genomics">
        <title>Genome sequence of the pattern forming Paenibacillus vortex bacterium reveals potential for thriving in complex environments.</title>
        <authorList>
            <person name="Sirota-Madi A."/>
            <person name="Olender T."/>
            <person name="Helman Y."/>
            <person name="Ingham C."/>
            <person name="Brainis I."/>
            <person name="Roth D."/>
            <person name="Hagi E."/>
            <person name="Brodsky L."/>
            <person name="Leshkowitz D."/>
            <person name="Galatenko V."/>
            <person name="Nikolaev V."/>
            <person name="Mugasimangalam R.C."/>
            <person name="Bransburg-Zabary S."/>
            <person name="Gutnick D.L."/>
            <person name="Lancet D."/>
            <person name="Ben-Jacob E."/>
        </authorList>
    </citation>
    <scope>NUCLEOTIDE SEQUENCE [LARGE SCALE GENOMIC DNA]</scope>
    <source>
        <strain evidence="2 3">V453</strain>
    </source>
</reference>
<comment type="caution">
    <text evidence="2">The sequence shown here is derived from an EMBL/GenBank/DDBJ whole genome shotgun (WGS) entry which is preliminary data.</text>
</comment>
<evidence type="ECO:0000256" key="1">
    <source>
        <dbReference type="SAM" id="SignalP"/>
    </source>
</evidence>
<feature type="chain" id="PRO_5038546203" description="CYTH domain-containing protein" evidence="1">
    <location>
        <begin position="25"/>
        <end position="291"/>
    </location>
</feature>